<feature type="region of interest" description="Disordered" evidence="1">
    <location>
        <begin position="161"/>
        <end position="202"/>
    </location>
</feature>
<comment type="caution">
    <text evidence="3">The sequence shown here is derived from an EMBL/GenBank/DDBJ whole genome shotgun (WGS) entry which is preliminary data.</text>
</comment>
<accession>A0AAV7YSS2</accession>
<evidence type="ECO:0000259" key="2">
    <source>
        <dbReference type="PROSITE" id="PS50112"/>
    </source>
</evidence>
<dbReference type="Gene3D" id="3.30.450.20">
    <property type="entry name" value="PAS domain"/>
    <property type="match status" value="1"/>
</dbReference>
<organism evidence="3 4">
    <name type="scientific">Anaeramoeba flamelloides</name>
    <dbReference type="NCBI Taxonomy" id="1746091"/>
    <lineage>
        <taxon>Eukaryota</taxon>
        <taxon>Metamonada</taxon>
        <taxon>Anaeramoebidae</taxon>
        <taxon>Anaeramoeba</taxon>
    </lineage>
</organism>
<feature type="compositionally biased region" description="Basic residues" evidence="1">
    <location>
        <begin position="177"/>
        <end position="202"/>
    </location>
</feature>
<feature type="compositionally biased region" description="Basic and acidic residues" evidence="1">
    <location>
        <begin position="163"/>
        <end position="174"/>
    </location>
</feature>
<protein>
    <recommendedName>
        <fullName evidence="2">PAS domain-containing protein</fullName>
    </recommendedName>
</protein>
<dbReference type="EMBL" id="JANTQA010000047">
    <property type="protein sequence ID" value="KAJ3431490.1"/>
    <property type="molecule type" value="Genomic_DNA"/>
</dbReference>
<evidence type="ECO:0000313" key="3">
    <source>
        <dbReference type="EMBL" id="KAJ3431490.1"/>
    </source>
</evidence>
<feature type="region of interest" description="Disordered" evidence="1">
    <location>
        <begin position="270"/>
        <end position="291"/>
    </location>
</feature>
<dbReference type="InterPro" id="IPR000014">
    <property type="entry name" value="PAS"/>
</dbReference>
<name>A0AAV7YSS2_9EUKA</name>
<evidence type="ECO:0000256" key="1">
    <source>
        <dbReference type="SAM" id="MobiDB-lite"/>
    </source>
</evidence>
<evidence type="ECO:0000313" key="4">
    <source>
        <dbReference type="Proteomes" id="UP001146793"/>
    </source>
</evidence>
<dbReference type="PROSITE" id="PS50112">
    <property type="entry name" value="PAS"/>
    <property type="match status" value="1"/>
</dbReference>
<proteinExistence type="predicted"/>
<dbReference type="SUPFAM" id="SSF55785">
    <property type="entry name" value="PYP-like sensor domain (PAS domain)"/>
    <property type="match status" value="1"/>
</dbReference>
<reference evidence="3" key="1">
    <citation type="submission" date="2022-08" db="EMBL/GenBank/DDBJ databases">
        <title>Novel sulphate-reducing endosymbionts in the free-living metamonad Anaeramoeba.</title>
        <authorList>
            <person name="Jerlstrom-Hultqvist J."/>
            <person name="Cepicka I."/>
            <person name="Gallot-Lavallee L."/>
            <person name="Salas-Leiva D."/>
            <person name="Curtis B.A."/>
            <person name="Zahonova K."/>
            <person name="Pipaliya S."/>
            <person name="Dacks J."/>
            <person name="Roger A.J."/>
        </authorList>
    </citation>
    <scope>NUCLEOTIDE SEQUENCE</scope>
    <source>
        <strain evidence="3">Busselton2</strain>
    </source>
</reference>
<dbReference type="AlphaFoldDB" id="A0AAV7YSS2"/>
<gene>
    <name evidence="3" type="ORF">M0812_20402</name>
</gene>
<sequence>MGIKHSSNKTLIRIPKRNKKRFLDLIENTNVAVALFDHNFQVVLYNPVSQKLLGMSKEQISSNLGKTPLQNNKKGGRGVLTPFQPHYKQNTLTVFRGILQETLKFNSAQAILTHRHNKQKDHFFKFLNSFKKIRIGTETFILVSCYLLKEKPLTIPNWKTKKNLQEKKQKKESPFLRPRKRKATSKKKTKKKNEKKYRKNKKTNVINTITDLSEIQKKKILLKLKNSVLTESISTNNKVVDFESYGNNKNFFPNKNQNLLILHNQNNINAEKENENKNQNQNENENGRNHKNKRKILIGNLNDSSHGGGCDEYCERHLFFDQYKKNCSNLNNPRTYTDNENILRVSKKKKIYNYNDNDSESDNYNSSIIEIISD</sequence>
<dbReference type="InterPro" id="IPR035965">
    <property type="entry name" value="PAS-like_dom_sf"/>
</dbReference>
<dbReference type="Proteomes" id="UP001146793">
    <property type="component" value="Unassembled WGS sequence"/>
</dbReference>
<feature type="domain" description="PAS" evidence="2">
    <location>
        <begin position="18"/>
        <end position="60"/>
    </location>
</feature>